<sequence length="113" mass="12797">VGVRRATAHGENRLEATLLDVDFADCYHSHSFTYAKGHVRIGLRTNIFPSSSFTLVSDFAEFYHLHSFPCATRHVRTGLHINIFSSTSFTLVVDFAEGYHLYSLNRTQNSKCL</sequence>
<name>A0A0K8UPK0_BACLA</name>
<feature type="non-terminal residue" evidence="1">
    <location>
        <position position="113"/>
    </location>
</feature>
<dbReference type="AlphaFoldDB" id="A0A0K8UPK0"/>
<proteinExistence type="predicted"/>
<protein>
    <submittedName>
        <fullName evidence="1">Uncharacterized protein</fullName>
    </submittedName>
</protein>
<reference evidence="1" key="1">
    <citation type="submission" date="2015-06" db="EMBL/GenBank/DDBJ databases">
        <authorList>
            <person name="Hoefler B.C."/>
            <person name="Straight P.D."/>
        </authorList>
    </citation>
    <scope>NUCLEOTIDE SEQUENCE</scope>
</reference>
<organism evidence="1">
    <name type="scientific">Bactrocera latifrons</name>
    <name type="common">Malaysian fruit fly</name>
    <name type="synonym">Chaetodacus latifrons</name>
    <dbReference type="NCBI Taxonomy" id="174628"/>
    <lineage>
        <taxon>Eukaryota</taxon>
        <taxon>Metazoa</taxon>
        <taxon>Ecdysozoa</taxon>
        <taxon>Arthropoda</taxon>
        <taxon>Hexapoda</taxon>
        <taxon>Insecta</taxon>
        <taxon>Pterygota</taxon>
        <taxon>Neoptera</taxon>
        <taxon>Endopterygota</taxon>
        <taxon>Diptera</taxon>
        <taxon>Brachycera</taxon>
        <taxon>Muscomorpha</taxon>
        <taxon>Tephritoidea</taxon>
        <taxon>Tephritidae</taxon>
        <taxon>Bactrocera</taxon>
        <taxon>Bactrocera</taxon>
    </lineage>
</organism>
<accession>A0A0K8UPK0</accession>
<feature type="non-terminal residue" evidence="1">
    <location>
        <position position="1"/>
    </location>
</feature>
<evidence type="ECO:0000313" key="1">
    <source>
        <dbReference type="EMBL" id="JAI28433.1"/>
    </source>
</evidence>
<dbReference type="EMBL" id="GDHF01023881">
    <property type="protein sequence ID" value="JAI28433.1"/>
    <property type="molecule type" value="Transcribed_RNA"/>
</dbReference>
<gene>
    <name evidence="1" type="ORF">c0_g3_i1</name>
</gene>